<dbReference type="CDD" id="cd13553">
    <property type="entry name" value="PBP2_NrtA_CpmA_like"/>
    <property type="match status" value="1"/>
</dbReference>
<dbReference type="HOGENOM" id="CLU_037398_3_1_4"/>
<dbReference type="InterPro" id="IPR044527">
    <property type="entry name" value="NrtA/CpmA_ABC-bd_dom"/>
</dbReference>
<evidence type="ECO:0000256" key="2">
    <source>
        <dbReference type="ARBA" id="ARBA00022448"/>
    </source>
</evidence>
<evidence type="ECO:0000256" key="4">
    <source>
        <dbReference type="ARBA" id="ARBA00022519"/>
    </source>
</evidence>
<dbReference type="OrthoDB" id="9789215at2"/>
<dbReference type="AlphaFoldDB" id="A1WPX2"/>
<dbReference type="GeneID" id="76462321"/>
<name>A1WPX2_VEREI</name>
<keyword evidence="2" id="KW-0813">Transport</keyword>
<dbReference type="PANTHER" id="PTHR30024">
    <property type="entry name" value="ALIPHATIC SULFONATES-BINDING PROTEIN-RELATED"/>
    <property type="match status" value="1"/>
</dbReference>
<evidence type="ECO:0000313" key="7">
    <source>
        <dbReference type="Proteomes" id="UP000000374"/>
    </source>
</evidence>
<keyword evidence="4" id="KW-0997">Cell inner membrane</keyword>
<dbReference type="Proteomes" id="UP000000374">
    <property type="component" value="Chromosome"/>
</dbReference>
<evidence type="ECO:0000256" key="1">
    <source>
        <dbReference type="ARBA" id="ARBA00004308"/>
    </source>
</evidence>
<reference evidence="7" key="1">
    <citation type="submission" date="2006-12" db="EMBL/GenBank/DDBJ databases">
        <title>Complete sequence of chromosome 1 of Verminephrobacter eiseniae EF01-2.</title>
        <authorList>
            <person name="Copeland A."/>
            <person name="Lucas S."/>
            <person name="Lapidus A."/>
            <person name="Barry K."/>
            <person name="Detter J.C."/>
            <person name="Glavina del Rio T."/>
            <person name="Dalin E."/>
            <person name="Tice H."/>
            <person name="Pitluck S."/>
            <person name="Chertkov O."/>
            <person name="Brettin T."/>
            <person name="Bruce D."/>
            <person name="Han C."/>
            <person name="Tapia R."/>
            <person name="Gilna P."/>
            <person name="Schmutz J."/>
            <person name="Larimer F."/>
            <person name="Land M."/>
            <person name="Hauser L."/>
            <person name="Kyrpides N."/>
            <person name="Kim E."/>
            <person name="Stahl D."/>
            <person name="Richardson P."/>
        </authorList>
    </citation>
    <scope>NUCLEOTIDE SEQUENCE [LARGE SCALE GENOMIC DNA]</scope>
    <source>
        <strain evidence="7">EF01-2</strain>
    </source>
</reference>
<dbReference type="KEGG" id="vei:Veis_3972"/>
<evidence type="ECO:0000256" key="5">
    <source>
        <dbReference type="ARBA" id="ARBA00023136"/>
    </source>
</evidence>
<keyword evidence="3" id="KW-1003">Cell membrane</keyword>
<dbReference type="STRING" id="391735.Veis_3972"/>
<accession>A1WPX2</accession>
<dbReference type="eggNOG" id="COG0715">
    <property type="taxonomic scope" value="Bacteria"/>
</dbReference>
<protein>
    <submittedName>
        <fullName evidence="6">ABC transporter nitrate-binding protein</fullName>
    </submittedName>
</protein>
<dbReference type="Gene3D" id="3.40.190.10">
    <property type="entry name" value="Periplasmic binding protein-like II"/>
    <property type="match status" value="2"/>
</dbReference>
<dbReference type="Pfam" id="PF13379">
    <property type="entry name" value="NMT1_2"/>
    <property type="match status" value="1"/>
</dbReference>
<gene>
    <name evidence="6" type="ordered locus">Veis_3972</name>
</gene>
<sequence>MPREIDSPLFHTDDAGYAGNICSCGKHASQMQMAHGDGHPAAQQHLRRIRSQDPEPLSNDVVEESVLRALFPQAAQRRGFLRAVGANTARAAIASMFPLDALQAMAQEKNGAIEKKDLKIGFIALTCAAPLIMADPLGFYRKQGLNVSLNKTAGWALIRDKMINKEYDASHFLSPMPLAMSIGAGSHPVQMRIATIQNINGQAITLHVKHKDKRNPGQWNGFRFAVPFEYSMHNFLLRYYLAENGLDPDRDVQIRVTPPPEMVANLRAGNIDGFLGPDPFNQRAVYDEVGFIHILSKEIWDGHPCCAFGMSEDFVKQNPNTFAALFRAVLTAAAMARDPANRSLVAKVISPAAYLNQPETVVEQVLTGRFADGLGNVKTVPGRADFDPVPWDSMAVWILSQLKRWGYVKGEIDYKGIAERVLLLTDAKKYMKELGQPVPDGAYRKHMIMGKEFDPAKADAYVNSFAIKRTS</sequence>
<dbReference type="GO" id="GO:0012505">
    <property type="term" value="C:endomembrane system"/>
    <property type="evidence" value="ECO:0007669"/>
    <property type="project" value="UniProtKB-SubCell"/>
</dbReference>
<evidence type="ECO:0000313" key="6">
    <source>
        <dbReference type="EMBL" id="ABM59679.1"/>
    </source>
</evidence>
<dbReference type="SUPFAM" id="SSF53850">
    <property type="entry name" value="Periplasmic binding protein-like II"/>
    <property type="match status" value="1"/>
</dbReference>
<dbReference type="RefSeq" id="WP_011811666.1">
    <property type="nucleotide sequence ID" value="NC_008786.1"/>
</dbReference>
<dbReference type="PANTHER" id="PTHR30024:SF43">
    <property type="entry name" value="BLL4572 PROTEIN"/>
    <property type="match status" value="1"/>
</dbReference>
<keyword evidence="5" id="KW-0472">Membrane</keyword>
<organism evidence="6 7">
    <name type="scientific">Verminephrobacter eiseniae (strain EF01-2)</name>
    <dbReference type="NCBI Taxonomy" id="391735"/>
    <lineage>
        <taxon>Bacteria</taxon>
        <taxon>Pseudomonadati</taxon>
        <taxon>Pseudomonadota</taxon>
        <taxon>Betaproteobacteria</taxon>
        <taxon>Burkholderiales</taxon>
        <taxon>Comamonadaceae</taxon>
        <taxon>Verminephrobacter</taxon>
    </lineage>
</organism>
<comment type="subcellular location">
    <subcellularLocation>
        <location evidence="1">Endomembrane system</location>
    </subcellularLocation>
</comment>
<dbReference type="EMBL" id="CP000542">
    <property type="protein sequence ID" value="ABM59679.1"/>
    <property type="molecule type" value="Genomic_DNA"/>
</dbReference>
<keyword evidence="7" id="KW-1185">Reference proteome</keyword>
<proteinExistence type="predicted"/>
<evidence type="ECO:0000256" key="3">
    <source>
        <dbReference type="ARBA" id="ARBA00022475"/>
    </source>
</evidence>